<evidence type="ECO:0000313" key="2">
    <source>
        <dbReference type="Proteomes" id="UP000326565"/>
    </source>
</evidence>
<dbReference type="Pfam" id="PF10014">
    <property type="entry name" value="2OG-Fe_Oxy_2"/>
    <property type="match status" value="1"/>
</dbReference>
<keyword evidence="2" id="KW-1185">Reference proteome</keyword>
<dbReference type="AlphaFoldDB" id="A0A5N5X0L5"/>
<gene>
    <name evidence="1" type="ORF">BDV29DRAFT_156879</name>
</gene>
<reference evidence="1 2" key="1">
    <citation type="submission" date="2019-04" db="EMBL/GenBank/DDBJ databases">
        <title>Friends and foes A comparative genomics study of 23 Aspergillus species from section Flavi.</title>
        <authorList>
            <consortium name="DOE Joint Genome Institute"/>
            <person name="Kjaerbolling I."/>
            <person name="Vesth T."/>
            <person name="Frisvad J.C."/>
            <person name="Nybo J.L."/>
            <person name="Theobald S."/>
            <person name="Kildgaard S."/>
            <person name="Isbrandt T."/>
            <person name="Kuo A."/>
            <person name="Sato A."/>
            <person name="Lyhne E.K."/>
            <person name="Kogle M.E."/>
            <person name="Wiebenga A."/>
            <person name="Kun R.S."/>
            <person name="Lubbers R.J."/>
            <person name="Makela M.R."/>
            <person name="Barry K."/>
            <person name="Chovatia M."/>
            <person name="Clum A."/>
            <person name="Daum C."/>
            <person name="Haridas S."/>
            <person name="He G."/>
            <person name="LaButti K."/>
            <person name="Lipzen A."/>
            <person name="Mondo S."/>
            <person name="Riley R."/>
            <person name="Salamov A."/>
            <person name="Simmons B.A."/>
            <person name="Magnuson J.K."/>
            <person name="Henrissat B."/>
            <person name="Mortensen U.H."/>
            <person name="Larsen T.O."/>
            <person name="Devries R.P."/>
            <person name="Grigoriev I.V."/>
            <person name="Machida M."/>
            <person name="Baker S.E."/>
            <person name="Andersen M.R."/>
        </authorList>
    </citation>
    <scope>NUCLEOTIDE SEQUENCE [LARGE SCALE GENOMIC DNA]</scope>
    <source>
        <strain evidence="1 2">CBS 151.66</strain>
    </source>
</reference>
<protein>
    <submittedName>
        <fullName evidence="1">Uncharacterized protein</fullName>
    </submittedName>
</protein>
<dbReference type="GO" id="GO:0051213">
    <property type="term" value="F:dioxygenase activity"/>
    <property type="evidence" value="ECO:0007669"/>
    <property type="project" value="InterPro"/>
</dbReference>
<dbReference type="Proteomes" id="UP000326565">
    <property type="component" value="Unassembled WGS sequence"/>
</dbReference>
<dbReference type="OrthoDB" id="5307791at2759"/>
<evidence type="ECO:0000313" key="1">
    <source>
        <dbReference type="EMBL" id="KAB8074149.1"/>
    </source>
</evidence>
<accession>A0A5N5X0L5</accession>
<dbReference type="EMBL" id="ML732214">
    <property type="protein sequence ID" value="KAB8074149.1"/>
    <property type="molecule type" value="Genomic_DNA"/>
</dbReference>
<dbReference type="InterPro" id="IPR018724">
    <property type="entry name" value="2OG-Fe_dioxygenase"/>
</dbReference>
<organism evidence="1 2">
    <name type="scientific">Aspergillus leporis</name>
    <dbReference type="NCBI Taxonomy" id="41062"/>
    <lineage>
        <taxon>Eukaryota</taxon>
        <taxon>Fungi</taxon>
        <taxon>Dikarya</taxon>
        <taxon>Ascomycota</taxon>
        <taxon>Pezizomycotina</taxon>
        <taxon>Eurotiomycetes</taxon>
        <taxon>Eurotiomycetidae</taxon>
        <taxon>Eurotiales</taxon>
        <taxon>Aspergillaceae</taxon>
        <taxon>Aspergillus</taxon>
        <taxon>Aspergillus subgen. Circumdati</taxon>
    </lineage>
</organism>
<proteinExistence type="predicted"/>
<name>A0A5N5X0L5_9EURO</name>
<sequence length="94" mass="10878">MIPILKVLGATDEDLEKMKGVSNDLLQVRRLEFQPFALSVEEGFVRRDSVLIRKFREVDESLQENTVLHALLVFKVLIFHGVSFKHRPRLDSES</sequence>